<dbReference type="InterPro" id="IPR006976">
    <property type="entry name" value="VanZ-like"/>
</dbReference>
<dbReference type="AlphaFoldDB" id="D9TKG6"/>
<feature type="transmembrane region" description="Helical" evidence="1">
    <location>
        <begin position="12"/>
        <end position="29"/>
    </location>
</feature>
<keyword evidence="4" id="KW-1185">Reference proteome</keyword>
<dbReference type="OrthoDB" id="9805025at2"/>
<dbReference type="PANTHER" id="PTHR36834:SF1">
    <property type="entry name" value="INTEGRAL MEMBRANE PROTEIN"/>
    <property type="match status" value="1"/>
</dbReference>
<dbReference type="RefSeq" id="WP_013290498.1">
    <property type="nucleotide sequence ID" value="NC_014392.1"/>
</dbReference>
<feature type="transmembrane region" description="Helical" evidence="1">
    <location>
        <begin position="142"/>
        <end position="163"/>
    </location>
</feature>
<dbReference type="eggNOG" id="COG4767">
    <property type="taxonomic scope" value="Bacteria"/>
</dbReference>
<evidence type="ECO:0000256" key="1">
    <source>
        <dbReference type="SAM" id="Phobius"/>
    </source>
</evidence>
<dbReference type="Proteomes" id="UP000000347">
    <property type="component" value="Chromosome"/>
</dbReference>
<protein>
    <submittedName>
        <fullName evidence="3">VanZ family protein</fullName>
    </submittedName>
</protein>
<evidence type="ECO:0000313" key="3">
    <source>
        <dbReference type="EMBL" id="ADL42498.1"/>
    </source>
</evidence>
<proteinExistence type="predicted"/>
<feature type="domain" description="VanZ-like" evidence="2">
    <location>
        <begin position="17"/>
        <end position="158"/>
    </location>
</feature>
<dbReference type="InterPro" id="IPR053150">
    <property type="entry name" value="Teicoplanin_resist-assoc"/>
</dbReference>
<accession>D9TKG6</accession>
<dbReference type="KEGG" id="cob:COB47_1206"/>
<dbReference type="Pfam" id="PF04892">
    <property type="entry name" value="VanZ"/>
    <property type="match status" value="1"/>
</dbReference>
<dbReference type="EMBL" id="CP002164">
    <property type="protein sequence ID" value="ADL42498.1"/>
    <property type="molecule type" value="Genomic_DNA"/>
</dbReference>
<keyword evidence="1" id="KW-0472">Membrane</keyword>
<evidence type="ECO:0000313" key="4">
    <source>
        <dbReference type="Proteomes" id="UP000000347"/>
    </source>
</evidence>
<evidence type="ECO:0000259" key="2">
    <source>
        <dbReference type="Pfam" id="PF04892"/>
    </source>
</evidence>
<sequence>MLQKYKQRAVKIIFDGYIFVVMIITQFPIKLPFKIDITKVQYNLVPFYFLIKRIEALREASRAGYNIKEYLLPTFEIIFETFGYNIILFLPFGFLLPIIRKDCSLKKVTYYSFSFSLCIEVLQLISMIVTNNSGRCFDIDDIIANTIGGIMGFYFCIISKRLLMLIFKGVDL</sequence>
<organism evidence="3 4">
    <name type="scientific">Caldicellulosiruptor obsidiansis (strain ATCC BAA-2073 / JCM 16842 / OB47)</name>
    <dbReference type="NCBI Taxonomy" id="608506"/>
    <lineage>
        <taxon>Bacteria</taxon>
        <taxon>Bacillati</taxon>
        <taxon>Bacillota</taxon>
        <taxon>Bacillota incertae sedis</taxon>
        <taxon>Caldicellulosiruptorales</taxon>
        <taxon>Caldicellulosiruptoraceae</taxon>
        <taxon>Caldicellulosiruptor</taxon>
    </lineage>
</organism>
<dbReference type="HOGENOM" id="CLU_077618_4_3_9"/>
<reference evidence="3 4" key="1">
    <citation type="journal article" date="2010" name="J. Bacteriol.">
        <title>Complete genome sequence of the cellulolytic thermophile Caldicellulosiruptor obsidiansis OB47T.</title>
        <authorList>
            <person name="Elkins J.G."/>
            <person name="Lochner A."/>
            <person name="Hamilton-Brehm S.D."/>
            <person name="Davenport K.W."/>
            <person name="Podar M."/>
            <person name="Brown S.D."/>
            <person name="Land M.L."/>
            <person name="Hauser L.J."/>
            <person name="Klingeman D.M."/>
            <person name="Raman B."/>
            <person name="Goodwin L.A."/>
            <person name="Tapia R."/>
            <person name="Meincke L.J."/>
            <person name="Detter J.C."/>
            <person name="Bruce D.C."/>
            <person name="Han C.S."/>
            <person name="Palumbo A.V."/>
            <person name="Cottingham R.W."/>
            <person name="Keller M."/>
            <person name="Graham D.E."/>
        </authorList>
    </citation>
    <scope>NUCLEOTIDE SEQUENCE [LARGE SCALE GENOMIC DNA]</scope>
    <source>
        <strain evidence="4">ATCC BAA-2073 / strain OB47</strain>
    </source>
</reference>
<keyword evidence="1" id="KW-1133">Transmembrane helix</keyword>
<feature type="transmembrane region" description="Helical" evidence="1">
    <location>
        <begin position="108"/>
        <end position="130"/>
    </location>
</feature>
<feature type="transmembrane region" description="Helical" evidence="1">
    <location>
        <begin position="77"/>
        <end position="96"/>
    </location>
</feature>
<dbReference type="PANTHER" id="PTHR36834">
    <property type="entry name" value="MEMBRANE PROTEIN-RELATED"/>
    <property type="match status" value="1"/>
</dbReference>
<gene>
    <name evidence="3" type="ordered locus">COB47_1206</name>
</gene>
<name>D9TKG6_CALOO</name>
<keyword evidence="1" id="KW-0812">Transmembrane</keyword>